<dbReference type="GO" id="GO:0005730">
    <property type="term" value="C:nucleolus"/>
    <property type="evidence" value="ECO:0007669"/>
    <property type="project" value="InterPro"/>
</dbReference>
<evidence type="ECO:0000313" key="1">
    <source>
        <dbReference type="EMBL" id="KMS65507.1"/>
    </source>
</evidence>
<feature type="non-terminal residue" evidence="1">
    <location>
        <position position="224"/>
    </location>
</feature>
<dbReference type="AlphaFoldDB" id="A0A0J7YPQ9"/>
<dbReference type="GO" id="GO:0030687">
    <property type="term" value="C:preribosome, large subunit precursor"/>
    <property type="evidence" value="ECO:0007669"/>
    <property type="project" value="TreeGrafter"/>
</dbReference>
<evidence type="ECO:0000313" key="2">
    <source>
        <dbReference type="Proteomes" id="UP000035740"/>
    </source>
</evidence>
<keyword evidence="2" id="KW-1185">Reference proteome</keyword>
<organism evidence="1 2">
    <name type="scientific">Beta vulgaris subsp. vulgaris</name>
    <name type="common">Beet</name>
    <dbReference type="NCBI Taxonomy" id="3555"/>
    <lineage>
        <taxon>Eukaryota</taxon>
        <taxon>Viridiplantae</taxon>
        <taxon>Streptophyta</taxon>
        <taxon>Embryophyta</taxon>
        <taxon>Tracheophyta</taxon>
        <taxon>Spermatophyta</taxon>
        <taxon>Magnoliopsida</taxon>
        <taxon>eudicotyledons</taxon>
        <taxon>Gunneridae</taxon>
        <taxon>Pentapetalae</taxon>
        <taxon>Caryophyllales</taxon>
        <taxon>Chenopodiaceae</taxon>
        <taxon>Betoideae</taxon>
        <taxon>Beta</taxon>
    </lineage>
</organism>
<accession>A0A0J7YPQ9</accession>
<dbReference type="SUPFAM" id="SSF50978">
    <property type="entry name" value="WD40 repeat-like"/>
    <property type="match status" value="1"/>
</dbReference>
<dbReference type="Proteomes" id="UP000035740">
    <property type="component" value="Unassembled WGS sequence"/>
</dbReference>
<dbReference type="InterPro" id="IPR037379">
    <property type="entry name" value="WDR74/Nsa1"/>
</dbReference>
<feature type="non-terminal residue" evidence="1">
    <location>
        <position position="1"/>
    </location>
</feature>
<protein>
    <submittedName>
        <fullName evidence="1">Uncharacterized protein</fullName>
    </submittedName>
</protein>
<dbReference type="Gramene" id="KMS65507">
    <property type="protein sequence ID" value="KMS65507"/>
    <property type="gene ID" value="BVRB_035290"/>
</dbReference>
<proteinExistence type="predicted"/>
<dbReference type="InterPro" id="IPR036322">
    <property type="entry name" value="WD40_repeat_dom_sf"/>
</dbReference>
<reference evidence="1 2" key="1">
    <citation type="journal article" date="2014" name="Nature">
        <title>The genome of the recently domesticated crop plant sugar beet (Beta vulgaris).</title>
        <authorList>
            <person name="Dohm J.C."/>
            <person name="Minoche A.E."/>
            <person name="Holtgrawe D."/>
            <person name="Capella-Gutierrez S."/>
            <person name="Zakrzewski F."/>
            <person name="Tafer H."/>
            <person name="Rupp O."/>
            <person name="Sorensen T.R."/>
            <person name="Stracke R."/>
            <person name="Reinhardt R."/>
            <person name="Goesmann A."/>
            <person name="Kraft T."/>
            <person name="Schulz B."/>
            <person name="Stadler P.F."/>
            <person name="Schmidt T."/>
            <person name="Gabaldon T."/>
            <person name="Lehrach H."/>
            <person name="Weisshaar B."/>
            <person name="Himmelbauer H."/>
        </authorList>
    </citation>
    <scope>NUCLEOTIDE SEQUENCE [LARGE SCALE GENOMIC DNA]</scope>
    <source>
        <tissue evidence="1">Taproot</tissue>
    </source>
</reference>
<dbReference type="InterPro" id="IPR015943">
    <property type="entry name" value="WD40/YVTN_repeat-like_dom_sf"/>
</dbReference>
<dbReference type="OrthoDB" id="18388at2759"/>
<dbReference type="GO" id="GO:0042273">
    <property type="term" value="P:ribosomal large subunit biogenesis"/>
    <property type="evidence" value="ECO:0007669"/>
    <property type="project" value="InterPro"/>
</dbReference>
<sequence length="224" mass="24626">CRLAIAARKSGTVTITSLEDGTLTKSLEFGSRDLVGLSVLHDNRILSCDDIGNVKIANMECDSIMTSWKVGDSIRGFSCNLEQFACGGKEQDLKLWDISNQSIIFQGKNVPVDKLSMRKPICINTISMHNDNRNLIATGTAYHEIRLYDTRRGRRPVNDVQVSDNAITAMTMGSSGQSYNIFAADAAGILQQYDLRKNLSVVGRYRGPTASIRSIHVHANNGLM</sequence>
<dbReference type="EMBL" id="KQ107597">
    <property type="protein sequence ID" value="KMS65507.1"/>
    <property type="molecule type" value="Genomic_DNA"/>
</dbReference>
<dbReference type="PANTHER" id="PTHR16038">
    <property type="entry name" value="NOP SEVEN ASSOCIATED PROTEIN 1"/>
    <property type="match status" value="1"/>
</dbReference>
<dbReference type="Gene3D" id="2.130.10.10">
    <property type="entry name" value="YVTN repeat-like/Quinoprotein amine dehydrogenase"/>
    <property type="match status" value="1"/>
</dbReference>
<dbReference type="PANTHER" id="PTHR16038:SF4">
    <property type="entry name" value="WD REPEAT-CONTAINING PROTEIN 74"/>
    <property type="match status" value="1"/>
</dbReference>
<gene>
    <name evidence="1" type="ORF">BVRB_035290</name>
</gene>
<name>A0A0J7YPQ9_BETVV</name>